<protein>
    <submittedName>
        <fullName evidence="1">Uncharacterized protein</fullName>
    </submittedName>
</protein>
<evidence type="ECO:0000313" key="1">
    <source>
        <dbReference type="EMBL" id="ACD21002.1"/>
    </source>
</evidence>
<dbReference type="Proteomes" id="UP000001739">
    <property type="component" value="Chromosome 2"/>
</dbReference>
<organism evidence="1 2">
    <name type="scientific">Paraburkholderia phytofirmans (strain DSM 17436 / LMG 22146 / PsJN)</name>
    <name type="common">Burkholderia phytofirmans</name>
    <dbReference type="NCBI Taxonomy" id="398527"/>
    <lineage>
        <taxon>Bacteria</taxon>
        <taxon>Pseudomonadati</taxon>
        <taxon>Pseudomonadota</taxon>
        <taxon>Betaproteobacteria</taxon>
        <taxon>Burkholderiales</taxon>
        <taxon>Burkholderiaceae</taxon>
        <taxon>Paraburkholderia</taxon>
    </lineage>
</organism>
<dbReference type="STRING" id="398527.Bphyt_6707"/>
<evidence type="ECO:0000313" key="2">
    <source>
        <dbReference type="Proteomes" id="UP000001739"/>
    </source>
</evidence>
<dbReference type="KEGG" id="bpy:Bphyt_6707"/>
<sequence length="73" mass="8746">MIRLPHLAQTKKGWNIWRGYRVSAAGAAWACWQKWHESLYALDNEWHHLSHQTRMQFEYIAGVHLDRRPFSLS</sequence>
<dbReference type="HOGENOM" id="CLU_2697550_0_0_4"/>
<accession>B2T9A0</accession>
<proteinExistence type="predicted"/>
<name>B2T9A0_PARPJ</name>
<reference evidence="1 2" key="1">
    <citation type="journal article" date="2011" name="J. Bacteriol.">
        <title>Complete genome sequence of the plant growth-promoting endophyte Burkholderia phytofirmans strain PsJN.</title>
        <authorList>
            <person name="Weilharter A."/>
            <person name="Mitter B."/>
            <person name="Shin M.V."/>
            <person name="Chain P.S."/>
            <person name="Nowak J."/>
            <person name="Sessitsch A."/>
        </authorList>
    </citation>
    <scope>NUCLEOTIDE SEQUENCE [LARGE SCALE GENOMIC DNA]</scope>
    <source>
        <strain evidence="2">DSM 17436 / LMG 22146 / PsJN</strain>
    </source>
</reference>
<dbReference type="AlphaFoldDB" id="B2T9A0"/>
<dbReference type="EMBL" id="CP001053">
    <property type="protein sequence ID" value="ACD21002.1"/>
    <property type="molecule type" value="Genomic_DNA"/>
</dbReference>
<gene>
    <name evidence="1" type="ordered locus">Bphyt_6707</name>
</gene>